<dbReference type="RefSeq" id="WP_069678943.1">
    <property type="nucleotide sequence ID" value="NZ_CP017253.2"/>
</dbReference>
<feature type="domain" description="AB hydrolase-1" evidence="2">
    <location>
        <begin position="26"/>
        <end position="158"/>
    </location>
</feature>
<dbReference type="PANTHER" id="PTHR43798">
    <property type="entry name" value="MONOACYLGLYCEROL LIPASE"/>
    <property type="match status" value="1"/>
</dbReference>
<dbReference type="EMBL" id="CP017253">
    <property type="protein sequence ID" value="AOR22783.1"/>
    <property type="molecule type" value="Genomic_DNA"/>
</dbReference>
<dbReference type="KEGG" id="ctae:BGI42_03230"/>
<dbReference type="Proteomes" id="UP000094652">
    <property type="component" value="Chromosome"/>
</dbReference>
<keyword evidence="3" id="KW-0378">Hydrolase</keyword>
<evidence type="ECO:0000259" key="2">
    <source>
        <dbReference type="Pfam" id="PF00561"/>
    </source>
</evidence>
<dbReference type="SUPFAM" id="SSF53474">
    <property type="entry name" value="alpha/beta-Hydrolases"/>
    <property type="match status" value="1"/>
</dbReference>
<dbReference type="InterPro" id="IPR050266">
    <property type="entry name" value="AB_hydrolase_sf"/>
</dbReference>
<evidence type="ECO:0000313" key="4">
    <source>
        <dbReference type="Proteomes" id="UP000094652"/>
    </source>
</evidence>
<dbReference type="InterPro" id="IPR000073">
    <property type="entry name" value="AB_hydrolase_1"/>
</dbReference>
<keyword evidence="4" id="KW-1185">Reference proteome</keyword>
<dbReference type="Pfam" id="PF00561">
    <property type="entry name" value="Abhydrolase_1"/>
    <property type="match status" value="1"/>
</dbReference>
<dbReference type="OrthoDB" id="9775557at2"/>
<proteinExistence type="predicted"/>
<dbReference type="GO" id="GO:0016787">
    <property type="term" value="F:hydrolase activity"/>
    <property type="evidence" value="ECO:0007669"/>
    <property type="project" value="UniProtKB-KW"/>
</dbReference>
<feature type="transmembrane region" description="Helical" evidence="1">
    <location>
        <begin position="132"/>
        <end position="152"/>
    </location>
</feature>
<sequence length="245" mass="27806">MNKSFSNVINNKTASIYYEVYGEGDALVLLHGNGENLEYFKHQIEYFSKKFKVIAIDTRGHGKSSKGSIPFDFWIFADDVISVLDNLNVEKTHILGFSDGGNTALHLALKYSDRIRSLILNGANFKVSGVKFLVQFPVILGYYLSSFFSIFYEKAKINRDILSLMVNNPKLTEEDLRKIKIPTLVVAGDKDMIKSSHTKLISNLIKDAELNIIPNSTHFVALENSREFNYVIEEFLSKHKIKSNL</sequence>
<dbReference type="PRINTS" id="PR00111">
    <property type="entry name" value="ABHYDROLASE"/>
</dbReference>
<dbReference type="AlphaFoldDB" id="A0A1D7XHF1"/>
<keyword evidence="1" id="KW-1133">Transmembrane helix</keyword>
<accession>A0A1D7XHF1</accession>
<keyword evidence="1" id="KW-0812">Transmembrane</keyword>
<dbReference type="InterPro" id="IPR029058">
    <property type="entry name" value="AB_hydrolase_fold"/>
</dbReference>
<reference evidence="4" key="1">
    <citation type="submission" date="2016-09" db="EMBL/GenBank/DDBJ databases">
        <title>Genomics of Clostridium taeniosporum, an organism which forms endospores with ribbon-like appendages.</title>
        <authorList>
            <person name="Walker J.R."/>
        </authorList>
    </citation>
    <scope>NUCLEOTIDE SEQUENCE [LARGE SCALE GENOMIC DNA]</scope>
    <source>
        <strain evidence="4">1/k</strain>
    </source>
</reference>
<dbReference type="Gene3D" id="3.40.50.1820">
    <property type="entry name" value="alpha/beta hydrolase"/>
    <property type="match status" value="1"/>
</dbReference>
<organism evidence="3 4">
    <name type="scientific">Clostridium taeniosporum</name>
    <dbReference type="NCBI Taxonomy" id="394958"/>
    <lineage>
        <taxon>Bacteria</taxon>
        <taxon>Bacillati</taxon>
        <taxon>Bacillota</taxon>
        <taxon>Clostridia</taxon>
        <taxon>Eubacteriales</taxon>
        <taxon>Clostridiaceae</taxon>
        <taxon>Clostridium</taxon>
    </lineage>
</organism>
<keyword evidence="1" id="KW-0472">Membrane</keyword>
<evidence type="ECO:0000256" key="1">
    <source>
        <dbReference type="SAM" id="Phobius"/>
    </source>
</evidence>
<name>A0A1D7XHF1_9CLOT</name>
<gene>
    <name evidence="3" type="ORF">BGI42_03230</name>
</gene>
<dbReference type="PANTHER" id="PTHR43798:SF33">
    <property type="entry name" value="HYDROLASE, PUTATIVE (AFU_ORTHOLOGUE AFUA_2G14860)-RELATED"/>
    <property type="match status" value="1"/>
</dbReference>
<dbReference type="GO" id="GO:0016020">
    <property type="term" value="C:membrane"/>
    <property type="evidence" value="ECO:0007669"/>
    <property type="project" value="TreeGrafter"/>
</dbReference>
<dbReference type="STRING" id="394958.BGI42_03230"/>
<evidence type="ECO:0000313" key="3">
    <source>
        <dbReference type="EMBL" id="AOR22783.1"/>
    </source>
</evidence>
<protein>
    <submittedName>
        <fullName evidence="3">Alpha/beta hydrolase</fullName>
    </submittedName>
</protein>